<keyword evidence="2" id="KW-1185">Reference proteome</keyword>
<evidence type="ECO:0000313" key="2">
    <source>
        <dbReference type="Proteomes" id="UP000009014"/>
    </source>
</evidence>
<proteinExistence type="predicted"/>
<dbReference type="Pfam" id="PF24175">
    <property type="entry name" value="SU10_adaptor"/>
    <property type="match status" value="1"/>
</dbReference>
<evidence type="ECO:0000313" key="1">
    <source>
        <dbReference type="EMBL" id="AFN39124.1"/>
    </source>
</evidence>
<dbReference type="RefSeq" id="YP_007236801.1">
    <property type="nucleotide sequence ID" value="NC_019917.1"/>
</dbReference>
<organism evidence="1 2">
    <name type="scientific">Burkholderia phage BcepMigl</name>
    <dbReference type="NCBI Taxonomy" id="2886899"/>
    <lineage>
        <taxon>Viruses</taxon>
        <taxon>Duplodnaviria</taxon>
        <taxon>Heunggongvirae</taxon>
        <taxon>Uroviricota</taxon>
        <taxon>Caudoviricetes</taxon>
        <taxon>Lessievirus</taxon>
        <taxon>Lessievirus bcepmigl</taxon>
    </lineage>
</organism>
<reference evidence="1 2" key="1">
    <citation type="submission" date="2012-05" db="EMBL/GenBank/DDBJ databases">
        <title>Complete genome of the Bcep22-like bacteriophage BcepMigl.</title>
        <authorList>
            <person name="Gill J.J."/>
            <person name="Migl D.M."/>
            <person name="Summer E.J."/>
            <person name="Gonzlaez C.F."/>
            <person name="Young R."/>
        </authorList>
    </citation>
    <scope>NUCLEOTIDE SEQUENCE [LARGE SCALE GENOMIC DNA]</scope>
</reference>
<dbReference type="Proteomes" id="UP000009014">
    <property type="component" value="Segment"/>
</dbReference>
<protein>
    <submittedName>
        <fullName evidence="1">Uncharacterized protein</fullName>
    </submittedName>
</protein>
<sequence>MTDLDEFLTKVLPFAPGCPEPTAFEHIRAAARDFCETTRLWRFDDTFQLGDDPNVVCAPCGAVIHEIERCDYNGKKLDPASLDWLDDRYPDWRSDTQLWTGQPKWFTQVEPNTVRVVPAPLELGGSVKVWLRLKPSEDADQLPDFLAREHMTLISWGALASILMLPKQTFTDPNMAVFFGGKFDAALGRKSKLQASGQQRGPVRTKANFF</sequence>
<dbReference type="GeneID" id="14296458"/>
<accession>I6XKW0</accession>
<gene>
    <name evidence="1" type="ORF">BcepMigl_gp55</name>
</gene>
<dbReference type="OrthoDB" id="8649at10239"/>
<dbReference type="KEGG" id="vg:14296458"/>
<dbReference type="EMBL" id="JX104231">
    <property type="protein sequence ID" value="AFN39124.1"/>
    <property type="molecule type" value="Genomic_DNA"/>
</dbReference>
<name>I6XKW0_9CAUD</name>
<dbReference type="InterPro" id="IPR056209">
    <property type="entry name" value="SU10_adaptor"/>
</dbReference>